<organism evidence="1 2">
    <name type="scientific">Acetobacter malorum DSM 14337</name>
    <dbReference type="NCBI Taxonomy" id="1307910"/>
    <lineage>
        <taxon>Bacteria</taxon>
        <taxon>Pseudomonadati</taxon>
        <taxon>Pseudomonadota</taxon>
        <taxon>Alphaproteobacteria</taxon>
        <taxon>Acetobacterales</taxon>
        <taxon>Acetobacteraceae</taxon>
        <taxon>Acetobacter</taxon>
    </lineage>
</organism>
<dbReference type="EMBL" id="BAPF01000054">
    <property type="protein sequence ID" value="GBQ85201.1"/>
    <property type="molecule type" value="Genomic_DNA"/>
</dbReference>
<dbReference type="Proteomes" id="UP001065047">
    <property type="component" value="Unassembled WGS sequence"/>
</dbReference>
<gene>
    <name evidence="1" type="ORF">AA14337_3009</name>
</gene>
<name>A0ABQ0PZ61_9PROT</name>
<evidence type="ECO:0000313" key="1">
    <source>
        <dbReference type="EMBL" id="GBQ85201.1"/>
    </source>
</evidence>
<evidence type="ECO:0000313" key="2">
    <source>
        <dbReference type="Proteomes" id="UP001065047"/>
    </source>
</evidence>
<reference evidence="1" key="1">
    <citation type="submission" date="2013-04" db="EMBL/GenBank/DDBJ databases">
        <title>The genome sequencing project of 58 acetic acid bacteria.</title>
        <authorList>
            <person name="Okamoto-Kainuma A."/>
            <person name="Ishikawa M."/>
            <person name="Umino S."/>
            <person name="Koizumi Y."/>
            <person name="Shiwa Y."/>
            <person name="Yoshikawa H."/>
            <person name="Matsutani M."/>
            <person name="Matsushita K."/>
        </authorList>
    </citation>
    <scope>NUCLEOTIDE SEQUENCE</scope>
    <source>
        <strain evidence="1">DSM 14337</strain>
    </source>
</reference>
<comment type="caution">
    <text evidence="1">The sequence shown here is derived from an EMBL/GenBank/DDBJ whole genome shotgun (WGS) entry which is preliminary data.</text>
</comment>
<accession>A0ABQ0PZ61</accession>
<keyword evidence="2" id="KW-1185">Reference proteome</keyword>
<protein>
    <recommendedName>
        <fullName evidence="3">Transposase</fullName>
    </recommendedName>
</protein>
<evidence type="ECO:0008006" key="3">
    <source>
        <dbReference type="Google" id="ProtNLM"/>
    </source>
</evidence>
<proteinExistence type="predicted"/>
<sequence>MDFQKEFDGKTPQKLLDEQGERMLIWVGDMEKNGLTKKQCLSLLIHNVMILARIINAQRELEKINGLKDA</sequence>